<dbReference type="EMBL" id="OZ004260">
    <property type="protein sequence ID" value="CAK7921953.1"/>
    <property type="molecule type" value="Genomic_DNA"/>
</dbReference>
<evidence type="ECO:0000313" key="2">
    <source>
        <dbReference type="Proteomes" id="UP001497600"/>
    </source>
</evidence>
<evidence type="ECO:0000313" key="1">
    <source>
        <dbReference type="EMBL" id="CAK7921953.1"/>
    </source>
</evidence>
<organism evidence="1 2">
    <name type="scientific">[Candida] anglica</name>
    <dbReference type="NCBI Taxonomy" id="148631"/>
    <lineage>
        <taxon>Eukaryota</taxon>
        <taxon>Fungi</taxon>
        <taxon>Dikarya</taxon>
        <taxon>Ascomycota</taxon>
        <taxon>Saccharomycotina</taxon>
        <taxon>Pichiomycetes</taxon>
        <taxon>Debaryomycetaceae</taxon>
        <taxon>Kurtzmaniella</taxon>
    </lineage>
</organism>
<accession>A0ABP0ELH4</accession>
<sequence length="78" mass="9044">MSFLLKTPISGLLTGLMVPPVLTKLVLEPVLIQKKYDEIDKIKHDLDFVGWHVRNLEESYGFKEADVYIPVSYFQGRY</sequence>
<name>A0ABP0ELH4_9ASCO</name>
<gene>
    <name evidence="1" type="ORF">CAAN4_H20802</name>
</gene>
<protein>
    <submittedName>
        <fullName evidence="1">Uncharacterized protein</fullName>
    </submittedName>
</protein>
<keyword evidence="2" id="KW-1185">Reference proteome</keyword>
<proteinExistence type="predicted"/>
<reference evidence="1 2" key="1">
    <citation type="submission" date="2024-01" db="EMBL/GenBank/DDBJ databases">
        <authorList>
            <consortium name="Genoscope - CEA"/>
            <person name="William W."/>
        </authorList>
    </citation>
    <scope>NUCLEOTIDE SEQUENCE [LARGE SCALE GENOMIC DNA]</scope>
    <source>
        <strain evidence="1 2">29B2s-10</strain>
    </source>
</reference>
<dbReference type="Proteomes" id="UP001497600">
    <property type="component" value="Chromosome H"/>
</dbReference>